<evidence type="ECO:0000313" key="1">
    <source>
        <dbReference type="EMBL" id="KGN61508.1"/>
    </source>
</evidence>
<dbReference type="Gramene" id="KGN61508">
    <property type="protein sequence ID" value="KGN61508"/>
    <property type="gene ID" value="Csa_2G150010"/>
</dbReference>
<dbReference type="EMBL" id="CM002923">
    <property type="protein sequence ID" value="KGN61508.1"/>
    <property type="molecule type" value="Genomic_DNA"/>
</dbReference>
<reference evidence="1 2" key="2">
    <citation type="journal article" date="2009" name="PLoS ONE">
        <title>An integrated genetic and cytogenetic map of the cucumber genome.</title>
        <authorList>
            <person name="Ren Y."/>
            <person name="Zhang Z."/>
            <person name="Liu J."/>
            <person name="Staub J.E."/>
            <person name="Han Y."/>
            <person name="Cheng Z."/>
            <person name="Li X."/>
            <person name="Lu J."/>
            <person name="Miao H."/>
            <person name="Kang H."/>
            <person name="Xie B."/>
            <person name="Gu X."/>
            <person name="Wang X."/>
            <person name="Du Y."/>
            <person name="Jin W."/>
            <person name="Huang S."/>
        </authorList>
    </citation>
    <scope>NUCLEOTIDE SEQUENCE [LARGE SCALE GENOMIC DNA]</scope>
    <source>
        <strain evidence="2">cv. 9930</strain>
    </source>
</reference>
<evidence type="ECO:0000313" key="2">
    <source>
        <dbReference type="Proteomes" id="UP000029981"/>
    </source>
</evidence>
<accession>A0A0A0LID0</accession>
<proteinExistence type="predicted"/>
<dbReference type="AlphaFoldDB" id="A0A0A0LID0"/>
<sequence length="117" mass="13109">MAIRKRRWGMKDTDMHGGVHSRCLCFHLFCCIPLDLSFSLSPPDTAPPGASPPFLSYRLLCFFLFGNSVKPSLVVVLDLPHPRASPTPSRLTGCHFIQSVANRSLTCISPLFDEYHY</sequence>
<organism evidence="1 2">
    <name type="scientific">Cucumis sativus</name>
    <name type="common">Cucumber</name>
    <dbReference type="NCBI Taxonomy" id="3659"/>
    <lineage>
        <taxon>Eukaryota</taxon>
        <taxon>Viridiplantae</taxon>
        <taxon>Streptophyta</taxon>
        <taxon>Embryophyta</taxon>
        <taxon>Tracheophyta</taxon>
        <taxon>Spermatophyta</taxon>
        <taxon>Magnoliopsida</taxon>
        <taxon>eudicotyledons</taxon>
        <taxon>Gunneridae</taxon>
        <taxon>Pentapetalae</taxon>
        <taxon>rosids</taxon>
        <taxon>fabids</taxon>
        <taxon>Cucurbitales</taxon>
        <taxon>Cucurbitaceae</taxon>
        <taxon>Benincaseae</taxon>
        <taxon>Cucumis</taxon>
    </lineage>
</organism>
<reference evidence="1 2" key="3">
    <citation type="journal article" date="2010" name="BMC Genomics">
        <title>Transcriptome sequencing and comparative analysis of cucumber flowers with different sex types.</title>
        <authorList>
            <person name="Guo S."/>
            <person name="Zheng Y."/>
            <person name="Joung J.G."/>
            <person name="Liu S."/>
            <person name="Zhang Z."/>
            <person name="Crasta O.R."/>
            <person name="Sobral B.W."/>
            <person name="Xu Y."/>
            <person name="Huang S."/>
            <person name="Fei Z."/>
        </authorList>
    </citation>
    <scope>NUCLEOTIDE SEQUENCE [LARGE SCALE GENOMIC DNA]</scope>
    <source>
        <strain evidence="2">cv. 9930</strain>
    </source>
</reference>
<reference evidence="1 2" key="1">
    <citation type="journal article" date="2009" name="Nat. Genet.">
        <title>The genome of the cucumber, Cucumis sativus L.</title>
        <authorList>
            <person name="Huang S."/>
            <person name="Li R."/>
            <person name="Zhang Z."/>
            <person name="Li L."/>
            <person name="Gu X."/>
            <person name="Fan W."/>
            <person name="Lucas W.J."/>
            <person name="Wang X."/>
            <person name="Xie B."/>
            <person name="Ni P."/>
            <person name="Ren Y."/>
            <person name="Zhu H."/>
            <person name="Li J."/>
            <person name="Lin K."/>
            <person name="Jin W."/>
            <person name="Fei Z."/>
            <person name="Li G."/>
            <person name="Staub J."/>
            <person name="Kilian A."/>
            <person name="van der Vossen E.A."/>
            <person name="Wu Y."/>
            <person name="Guo J."/>
            <person name="He J."/>
            <person name="Jia Z."/>
            <person name="Ren Y."/>
            <person name="Tian G."/>
            <person name="Lu Y."/>
            <person name="Ruan J."/>
            <person name="Qian W."/>
            <person name="Wang M."/>
            <person name="Huang Q."/>
            <person name="Li B."/>
            <person name="Xuan Z."/>
            <person name="Cao J."/>
            <person name="Asan"/>
            <person name="Wu Z."/>
            <person name="Zhang J."/>
            <person name="Cai Q."/>
            <person name="Bai Y."/>
            <person name="Zhao B."/>
            <person name="Han Y."/>
            <person name="Li Y."/>
            <person name="Li X."/>
            <person name="Wang S."/>
            <person name="Shi Q."/>
            <person name="Liu S."/>
            <person name="Cho W.K."/>
            <person name="Kim J.Y."/>
            <person name="Xu Y."/>
            <person name="Heller-Uszynska K."/>
            <person name="Miao H."/>
            <person name="Cheng Z."/>
            <person name="Zhang S."/>
            <person name="Wu J."/>
            <person name="Yang Y."/>
            <person name="Kang H."/>
            <person name="Li M."/>
            <person name="Liang H."/>
            <person name="Ren X."/>
            <person name="Shi Z."/>
            <person name="Wen M."/>
            <person name="Jian M."/>
            <person name="Yang H."/>
            <person name="Zhang G."/>
            <person name="Yang Z."/>
            <person name="Chen R."/>
            <person name="Liu S."/>
            <person name="Li J."/>
            <person name="Ma L."/>
            <person name="Liu H."/>
            <person name="Zhou Y."/>
            <person name="Zhao J."/>
            <person name="Fang X."/>
            <person name="Li G."/>
            <person name="Fang L."/>
            <person name="Li Y."/>
            <person name="Liu D."/>
            <person name="Zheng H."/>
            <person name="Zhang Y."/>
            <person name="Qin N."/>
            <person name="Li Z."/>
            <person name="Yang G."/>
            <person name="Yang S."/>
            <person name="Bolund L."/>
            <person name="Kristiansen K."/>
            <person name="Zheng H."/>
            <person name="Li S."/>
            <person name="Zhang X."/>
            <person name="Yang H."/>
            <person name="Wang J."/>
            <person name="Sun R."/>
            <person name="Zhang B."/>
            <person name="Jiang S."/>
            <person name="Wang J."/>
            <person name="Du Y."/>
            <person name="Li S."/>
        </authorList>
    </citation>
    <scope>NUCLEOTIDE SEQUENCE [LARGE SCALE GENOMIC DNA]</scope>
    <source>
        <strain evidence="2">cv. 9930</strain>
    </source>
</reference>
<reference evidence="1 2" key="4">
    <citation type="journal article" date="2011" name="BMC Genomics">
        <title>RNA-Seq improves annotation of protein-coding genes in the cucumber genome.</title>
        <authorList>
            <person name="Li Z."/>
            <person name="Zhang Z."/>
            <person name="Yan P."/>
            <person name="Huang S."/>
            <person name="Fei Z."/>
            <person name="Lin K."/>
        </authorList>
    </citation>
    <scope>NUCLEOTIDE SEQUENCE [LARGE SCALE GENOMIC DNA]</scope>
    <source>
        <strain evidence="2">cv. 9930</strain>
    </source>
</reference>
<name>A0A0A0LID0_CUCSA</name>
<dbReference type="Proteomes" id="UP000029981">
    <property type="component" value="Chromosome 2"/>
</dbReference>
<gene>
    <name evidence="1" type="ORF">Csa_2G150010</name>
</gene>
<keyword evidence="2" id="KW-1185">Reference proteome</keyword>
<protein>
    <submittedName>
        <fullName evidence="1">Uncharacterized protein</fullName>
    </submittedName>
</protein>